<accession>A0A3N1CT32</accession>
<evidence type="ECO:0000313" key="5">
    <source>
        <dbReference type="Proteomes" id="UP000272400"/>
    </source>
</evidence>
<dbReference type="InterPro" id="IPR038765">
    <property type="entry name" value="Papain-like_cys_pep_sf"/>
</dbReference>
<dbReference type="OrthoDB" id="5124837at2"/>
<feature type="signal peptide" evidence="2">
    <location>
        <begin position="1"/>
        <end position="35"/>
    </location>
</feature>
<protein>
    <submittedName>
        <fullName evidence="4">CHAP domain-containing protein</fullName>
    </submittedName>
</protein>
<dbReference type="Pfam" id="PF05257">
    <property type="entry name" value="CHAP"/>
    <property type="match status" value="1"/>
</dbReference>
<dbReference type="SUPFAM" id="SSF54001">
    <property type="entry name" value="Cysteine proteinases"/>
    <property type="match status" value="1"/>
</dbReference>
<proteinExistence type="predicted"/>
<keyword evidence="2" id="KW-0732">Signal</keyword>
<feature type="region of interest" description="Disordered" evidence="1">
    <location>
        <begin position="76"/>
        <end position="100"/>
    </location>
</feature>
<dbReference type="PROSITE" id="PS50911">
    <property type="entry name" value="CHAP"/>
    <property type="match status" value="1"/>
</dbReference>
<feature type="domain" description="Peptidase C51" evidence="3">
    <location>
        <begin position="136"/>
        <end position="266"/>
    </location>
</feature>
<name>A0A3N1CT32_9ACTN</name>
<comment type="caution">
    <text evidence="4">The sequence shown here is derived from an EMBL/GenBank/DDBJ whole genome shotgun (WGS) entry which is preliminary data.</text>
</comment>
<dbReference type="RefSeq" id="WP_123663290.1">
    <property type="nucleotide sequence ID" value="NZ_RJKE01000001.1"/>
</dbReference>
<dbReference type="EMBL" id="RJKE01000001">
    <property type="protein sequence ID" value="ROO83838.1"/>
    <property type="molecule type" value="Genomic_DNA"/>
</dbReference>
<evidence type="ECO:0000256" key="1">
    <source>
        <dbReference type="SAM" id="MobiDB-lite"/>
    </source>
</evidence>
<dbReference type="InterPro" id="IPR007921">
    <property type="entry name" value="CHAP_dom"/>
</dbReference>
<organism evidence="4 5">
    <name type="scientific">Actinocorallia herbida</name>
    <dbReference type="NCBI Taxonomy" id="58109"/>
    <lineage>
        <taxon>Bacteria</taxon>
        <taxon>Bacillati</taxon>
        <taxon>Actinomycetota</taxon>
        <taxon>Actinomycetes</taxon>
        <taxon>Streptosporangiales</taxon>
        <taxon>Thermomonosporaceae</taxon>
        <taxon>Actinocorallia</taxon>
    </lineage>
</organism>
<gene>
    <name evidence="4" type="ORF">EDD29_1347</name>
</gene>
<dbReference type="Gene3D" id="3.90.1720.10">
    <property type="entry name" value="endopeptidase domain like (from Nostoc punctiforme)"/>
    <property type="match status" value="1"/>
</dbReference>
<feature type="chain" id="PRO_5018177966" evidence="2">
    <location>
        <begin position="36"/>
        <end position="266"/>
    </location>
</feature>
<keyword evidence="5" id="KW-1185">Reference proteome</keyword>
<evidence type="ECO:0000259" key="3">
    <source>
        <dbReference type="PROSITE" id="PS50911"/>
    </source>
</evidence>
<dbReference type="AlphaFoldDB" id="A0A3N1CT32"/>
<evidence type="ECO:0000313" key="4">
    <source>
        <dbReference type="EMBL" id="ROO83838.1"/>
    </source>
</evidence>
<reference evidence="4 5" key="1">
    <citation type="submission" date="2018-11" db="EMBL/GenBank/DDBJ databases">
        <title>Sequencing the genomes of 1000 actinobacteria strains.</title>
        <authorList>
            <person name="Klenk H.-P."/>
        </authorList>
    </citation>
    <scope>NUCLEOTIDE SEQUENCE [LARGE SCALE GENOMIC DNA]</scope>
    <source>
        <strain evidence="4 5">DSM 44254</strain>
    </source>
</reference>
<dbReference type="Proteomes" id="UP000272400">
    <property type="component" value="Unassembled WGS sequence"/>
</dbReference>
<feature type="compositionally biased region" description="Basic and acidic residues" evidence="1">
    <location>
        <begin position="85"/>
        <end position="100"/>
    </location>
</feature>
<evidence type="ECO:0000256" key="2">
    <source>
        <dbReference type="SAM" id="SignalP"/>
    </source>
</evidence>
<sequence length="266" mass="28234">MSGRHAKQTALTLKLTGGFLAASLLGSTFGAAAHANTVEENTKTSSEVTASALNLAGLSGVSKGGLSAIQVKLDDKSKASSSTTSEDRAGAQSSRDSDEKQAIAGVTAKQFVAEAKTQLGQSEDASGETKFGEWYADTDRAGETVARDGGSRSAYLDAEWCNMFVSWVAEQTGMKDTVGQDAWTVAHAKWFKEEGRWGTTPKPGAIVFFNWNGEKDLDSIVHVGIVDHVDDDGTIHTVEGNTGNKVQEKVRDASQIVGYGYPEYKS</sequence>